<dbReference type="Proteomes" id="UP000549052">
    <property type="component" value="Unassembled WGS sequence"/>
</dbReference>
<dbReference type="EMBL" id="JACGXN010000021">
    <property type="protein sequence ID" value="MBA8882034.1"/>
    <property type="molecule type" value="Genomic_DNA"/>
</dbReference>
<dbReference type="AlphaFoldDB" id="A0A839EWY9"/>
<gene>
    <name evidence="1" type="ORF">FHW16_005782</name>
</gene>
<organism evidence="1 2">
    <name type="scientific">Phyllobacterium myrsinacearum</name>
    <dbReference type="NCBI Taxonomy" id="28101"/>
    <lineage>
        <taxon>Bacteria</taxon>
        <taxon>Pseudomonadati</taxon>
        <taxon>Pseudomonadota</taxon>
        <taxon>Alphaproteobacteria</taxon>
        <taxon>Hyphomicrobiales</taxon>
        <taxon>Phyllobacteriaceae</taxon>
        <taxon>Phyllobacterium</taxon>
    </lineage>
</organism>
<evidence type="ECO:0000313" key="1">
    <source>
        <dbReference type="EMBL" id="MBA8882034.1"/>
    </source>
</evidence>
<evidence type="ECO:0000313" key="2">
    <source>
        <dbReference type="Proteomes" id="UP000549052"/>
    </source>
</evidence>
<comment type="caution">
    <text evidence="1">The sequence shown here is derived from an EMBL/GenBank/DDBJ whole genome shotgun (WGS) entry which is preliminary data.</text>
</comment>
<name>A0A839EWY9_9HYPH</name>
<keyword evidence="2" id="KW-1185">Reference proteome</keyword>
<accession>A0A839EWY9</accession>
<sequence>MTNKFKGPVSAGELMAMLNKDPAYLAQKTLEEKERAEREAAFASEEAPLIAELNSLGVNVSRVSDLINKPMVYTAAIPKLVHHLSLNYSDAVRDMIARALGVKEARRYWSTIVSEYRRTPLKNPDGSPNRTKDGLAAAIAIICTPETLEQLIELVEDKTLGESRILLLRVLRKSKNPRAKNVLEKLEFDSELATEIGSWSKKSKSITKN</sequence>
<protein>
    <submittedName>
        <fullName evidence="1">Plasmid stabilization system protein ParE</fullName>
    </submittedName>
</protein>
<dbReference type="RefSeq" id="WP_182552739.1">
    <property type="nucleotide sequence ID" value="NZ_JACGXN010000021.1"/>
</dbReference>
<reference evidence="1 2" key="1">
    <citation type="submission" date="2020-07" db="EMBL/GenBank/DDBJ databases">
        <title>Genomic Encyclopedia of Type Strains, Phase IV (KMG-V): Genome sequencing to study the core and pangenomes of soil and plant-associated prokaryotes.</title>
        <authorList>
            <person name="Whitman W."/>
        </authorList>
    </citation>
    <scope>NUCLEOTIDE SEQUENCE [LARGE SCALE GENOMIC DNA]</scope>
    <source>
        <strain evidence="1 2">AN3</strain>
    </source>
</reference>
<proteinExistence type="predicted"/>